<keyword evidence="1" id="KW-0812">Transmembrane</keyword>
<evidence type="ECO:0000256" key="1">
    <source>
        <dbReference type="SAM" id="Phobius"/>
    </source>
</evidence>
<dbReference type="EMBL" id="JASVWF010000004">
    <property type="protein sequence ID" value="MDL5158089.1"/>
    <property type="molecule type" value="Genomic_DNA"/>
</dbReference>
<keyword evidence="1" id="KW-1133">Transmembrane helix</keyword>
<feature type="transmembrane region" description="Helical" evidence="1">
    <location>
        <begin position="86"/>
        <end position="102"/>
    </location>
</feature>
<protein>
    <recommendedName>
        <fullName evidence="4">PQQ-like domain-containing protein</fullName>
    </recommendedName>
</protein>
<feature type="transmembrane region" description="Helical" evidence="1">
    <location>
        <begin position="33"/>
        <end position="52"/>
    </location>
</feature>
<gene>
    <name evidence="2" type="ORF">QRT03_19120</name>
</gene>
<keyword evidence="3" id="KW-1185">Reference proteome</keyword>
<sequence length="491" mass="48411">MTRVLLVAGLAATLVGAGFLVAAREEPDLPATLAVITVAVLAVAVALCWDAARGRATAVVALLAVLAAAGTGFTAVLSGWPGPGPAVVLGGALLVLVAPALRRLGQASAVVVGTVLLLAAAGAVAAGGPVVGTLPVGPADVAAPTPVAGARWQLVLGEVRGAVGAGPGLVLAASPSEERATDVAVGVDTATGRVAWSHRRAGTAVDELVTTPDGRAVAVLARFSDGGRPDDDRVLTVLDAATGRVVWSDLVHGTTLRASDRIVAVATPEGRLEARARDTGEQAWWADPAPRCAFVPTRAAGTVDVVPVVQDCPGPLGGPPAFRATVGLADVSGAGVWTTPPEALSGREDQIALLPVTAGGRFVAAEGGPAVLDVRDGRTVATVRPGDRLDDDAAGIVVTASLAPAGIVDPATGAVLPVPPCPQPRVAAPAVVDGAPVVLCELGDGAGELRGAPPGRLPPGTVPSVRSLLDTGPGGLVVVPDSFRAGPVVGL</sequence>
<evidence type="ECO:0000313" key="2">
    <source>
        <dbReference type="EMBL" id="MDL5158089.1"/>
    </source>
</evidence>
<proteinExistence type="predicted"/>
<reference evidence="2 3" key="1">
    <citation type="submission" date="2023-06" db="EMBL/GenBank/DDBJ databases">
        <title>Actinomycetospora Odt1-22.</title>
        <authorList>
            <person name="Supong K."/>
        </authorList>
    </citation>
    <scope>NUCLEOTIDE SEQUENCE [LARGE SCALE GENOMIC DNA]</scope>
    <source>
        <strain evidence="2 3">Odt1-22</strain>
    </source>
</reference>
<feature type="transmembrane region" description="Helical" evidence="1">
    <location>
        <begin position="109"/>
        <end position="131"/>
    </location>
</feature>
<evidence type="ECO:0008006" key="4">
    <source>
        <dbReference type="Google" id="ProtNLM"/>
    </source>
</evidence>
<keyword evidence="1" id="KW-0472">Membrane</keyword>
<dbReference type="SUPFAM" id="SSF50998">
    <property type="entry name" value="Quinoprotein alcohol dehydrogenase-like"/>
    <property type="match status" value="1"/>
</dbReference>
<dbReference type="InterPro" id="IPR015943">
    <property type="entry name" value="WD40/YVTN_repeat-like_dom_sf"/>
</dbReference>
<organism evidence="2 3">
    <name type="scientific">Actinomycetospora termitidis</name>
    <dbReference type="NCBI Taxonomy" id="3053470"/>
    <lineage>
        <taxon>Bacteria</taxon>
        <taxon>Bacillati</taxon>
        <taxon>Actinomycetota</taxon>
        <taxon>Actinomycetes</taxon>
        <taxon>Pseudonocardiales</taxon>
        <taxon>Pseudonocardiaceae</taxon>
        <taxon>Actinomycetospora</taxon>
    </lineage>
</organism>
<dbReference type="InterPro" id="IPR011047">
    <property type="entry name" value="Quinoprotein_ADH-like_sf"/>
</dbReference>
<dbReference type="RefSeq" id="WP_286054600.1">
    <property type="nucleotide sequence ID" value="NZ_JASVWF010000004.1"/>
</dbReference>
<name>A0ABT7MBP5_9PSEU</name>
<dbReference type="Proteomes" id="UP001231924">
    <property type="component" value="Unassembled WGS sequence"/>
</dbReference>
<dbReference type="Gene3D" id="2.130.10.10">
    <property type="entry name" value="YVTN repeat-like/Quinoprotein amine dehydrogenase"/>
    <property type="match status" value="1"/>
</dbReference>
<accession>A0ABT7MBP5</accession>
<comment type="caution">
    <text evidence="2">The sequence shown here is derived from an EMBL/GenBank/DDBJ whole genome shotgun (WGS) entry which is preliminary data.</text>
</comment>
<evidence type="ECO:0000313" key="3">
    <source>
        <dbReference type="Proteomes" id="UP001231924"/>
    </source>
</evidence>
<feature type="transmembrane region" description="Helical" evidence="1">
    <location>
        <begin position="59"/>
        <end position="80"/>
    </location>
</feature>